<protein>
    <submittedName>
        <fullName evidence="11">Cytochrome P450 72C1</fullName>
    </submittedName>
</protein>
<keyword evidence="10" id="KW-0472">Membrane</keyword>
<evidence type="ECO:0000256" key="9">
    <source>
        <dbReference type="ARBA" id="ARBA00023033"/>
    </source>
</evidence>
<dbReference type="GO" id="GO:0005506">
    <property type="term" value="F:iron ion binding"/>
    <property type="evidence" value="ECO:0007669"/>
    <property type="project" value="InterPro"/>
</dbReference>
<evidence type="ECO:0000256" key="6">
    <source>
        <dbReference type="ARBA" id="ARBA00022989"/>
    </source>
</evidence>
<dbReference type="GO" id="GO:0006629">
    <property type="term" value="P:lipid metabolic process"/>
    <property type="evidence" value="ECO:0007669"/>
    <property type="project" value="UniProtKB-ARBA"/>
</dbReference>
<dbReference type="InterPro" id="IPR050665">
    <property type="entry name" value="Cytochrome_P450_Monooxygen"/>
</dbReference>
<keyword evidence="8" id="KW-0408">Iron</keyword>
<evidence type="ECO:0000256" key="2">
    <source>
        <dbReference type="ARBA" id="ARBA00010617"/>
    </source>
</evidence>
<name>A0AAV9EM20_ACOCL</name>
<evidence type="ECO:0000256" key="4">
    <source>
        <dbReference type="ARBA" id="ARBA00022692"/>
    </source>
</evidence>
<comment type="subcellular location">
    <subcellularLocation>
        <location evidence="1">Membrane</location>
    </subcellularLocation>
</comment>
<keyword evidence="3" id="KW-0349">Heme</keyword>
<dbReference type="GO" id="GO:0016705">
    <property type="term" value="F:oxidoreductase activity, acting on paired donors, with incorporation or reduction of molecular oxygen"/>
    <property type="evidence" value="ECO:0007669"/>
    <property type="project" value="InterPro"/>
</dbReference>
<evidence type="ECO:0000256" key="5">
    <source>
        <dbReference type="ARBA" id="ARBA00022723"/>
    </source>
</evidence>
<comment type="similarity">
    <text evidence="2">Belongs to the cytochrome P450 family.</text>
</comment>
<accession>A0AAV9EM20</accession>
<evidence type="ECO:0000256" key="8">
    <source>
        <dbReference type="ARBA" id="ARBA00023004"/>
    </source>
</evidence>
<dbReference type="Gene3D" id="1.10.630.10">
    <property type="entry name" value="Cytochrome P450"/>
    <property type="match status" value="1"/>
</dbReference>
<dbReference type="GO" id="GO:0016020">
    <property type="term" value="C:membrane"/>
    <property type="evidence" value="ECO:0007669"/>
    <property type="project" value="UniProtKB-SubCell"/>
</dbReference>
<keyword evidence="4" id="KW-0812">Transmembrane</keyword>
<evidence type="ECO:0000313" key="12">
    <source>
        <dbReference type="Proteomes" id="UP001180020"/>
    </source>
</evidence>
<dbReference type="InterPro" id="IPR036396">
    <property type="entry name" value="Cyt_P450_sf"/>
</dbReference>
<dbReference type="SUPFAM" id="SSF48264">
    <property type="entry name" value="Cytochrome P450"/>
    <property type="match status" value="1"/>
</dbReference>
<evidence type="ECO:0000256" key="10">
    <source>
        <dbReference type="ARBA" id="ARBA00023136"/>
    </source>
</evidence>
<organism evidence="11 12">
    <name type="scientific">Acorus calamus</name>
    <name type="common">Sweet flag</name>
    <dbReference type="NCBI Taxonomy" id="4465"/>
    <lineage>
        <taxon>Eukaryota</taxon>
        <taxon>Viridiplantae</taxon>
        <taxon>Streptophyta</taxon>
        <taxon>Embryophyta</taxon>
        <taxon>Tracheophyta</taxon>
        <taxon>Spermatophyta</taxon>
        <taxon>Magnoliopsida</taxon>
        <taxon>Liliopsida</taxon>
        <taxon>Acoraceae</taxon>
        <taxon>Acorus</taxon>
    </lineage>
</organism>
<dbReference type="Proteomes" id="UP001180020">
    <property type="component" value="Unassembled WGS sequence"/>
</dbReference>
<keyword evidence="6" id="KW-1133">Transmembrane helix</keyword>
<dbReference type="InterPro" id="IPR001128">
    <property type="entry name" value="Cyt_P450"/>
</dbReference>
<keyword evidence="5" id="KW-0479">Metal-binding</keyword>
<dbReference type="PANTHER" id="PTHR24282:SF255">
    <property type="entry name" value="CYTOCHROME P450 72A11-RELATED"/>
    <property type="match status" value="1"/>
</dbReference>
<evidence type="ECO:0000313" key="11">
    <source>
        <dbReference type="EMBL" id="KAK1313875.1"/>
    </source>
</evidence>
<keyword evidence="12" id="KW-1185">Reference proteome</keyword>
<reference evidence="11" key="1">
    <citation type="journal article" date="2023" name="Nat. Commun.">
        <title>Diploid and tetraploid genomes of Acorus and the evolution of monocots.</title>
        <authorList>
            <person name="Ma L."/>
            <person name="Liu K.W."/>
            <person name="Li Z."/>
            <person name="Hsiao Y.Y."/>
            <person name="Qi Y."/>
            <person name="Fu T."/>
            <person name="Tang G.D."/>
            <person name="Zhang D."/>
            <person name="Sun W.H."/>
            <person name="Liu D.K."/>
            <person name="Li Y."/>
            <person name="Chen G.Z."/>
            <person name="Liu X.D."/>
            <person name="Liao X.Y."/>
            <person name="Jiang Y.T."/>
            <person name="Yu X."/>
            <person name="Hao Y."/>
            <person name="Huang J."/>
            <person name="Zhao X.W."/>
            <person name="Ke S."/>
            <person name="Chen Y.Y."/>
            <person name="Wu W.L."/>
            <person name="Hsu J.L."/>
            <person name="Lin Y.F."/>
            <person name="Huang M.D."/>
            <person name="Li C.Y."/>
            <person name="Huang L."/>
            <person name="Wang Z.W."/>
            <person name="Zhao X."/>
            <person name="Zhong W.Y."/>
            <person name="Peng D.H."/>
            <person name="Ahmad S."/>
            <person name="Lan S."/>
            <person name="Zhang J.S."/>
            <person name="Tsai W.C."/>
            <person name="Van de Peer Y."/>
            <person name="Liu Z.J."/>
        </authorList>
    </citation>
    <scope>NUCLEOTIDE SEQUENCE</scope>
    <source>
        <strain evidence="11">CP</strain>
    </source>
</reference>
<evidence type="ECO:0000256" key="1">
    <source>
        <dbReference type="ARBA" id="ARBA00004370"/>
    </source>
</evidence>
<sequence>MGPCKWIGQGYAMMEAKLALVMMLQNFSFELSPTYSHSPQTIIALQPQHGAQVLLFDRNLMDPTLLRSNILPLSWFKQRSSRLFRRWAPEPPHVIQEPFQVRAEGPTQDAPSP</sequence>
<reference evidence="11" key="2">
    <citation type="submission" date="2023-06" db="EMBL/GenBank/DDBJ databases">
        <authorList>
            <person name="Ma L."/>
            <person name="Liu K.-W."/>
            <person name="Li Z."/>
            <person name="Hsiao Y.-Y."/>
            <person name="Qi Y."/>
            <person name="Fu T."/>
            <person name="Tang G."/>
            <person name="Zhang D."/>
            <person name="Sun W.-H."/>
            <person name="Liu D.-K."/>
            <person name="Li Y."/>
            <person name="Chen G.-Z."/>
            <person name="Liu X.-D."/>
            <person name="Liao X.-Y."/>
            <person name="Jiang Y.-T."/>
            <person name="Yu X."/>
            <person name="Hao Y."/>
            <person name="Huang J."/>
            <person name="Zhao X.-W."/>
            <person name="Ke S."/>
            <person name="Chen Y.-Y."/>
            <person name="Wu W.-L."/>
            <person name="Hsu J.-L."/>
            <person name="Lin Y.-F."/>
            <person name="Huang M.-D."/>
            <person name="Li C.-Y."/>
            <person name="Huang L."/>
            <person name="Wang Z.-W."/>
            <person name="Zhao X."/>
            <person name="Zhong W.-Y."/>
            <person name="Peng D.-H."/>
            <person name="Ahmad S."/>
            <person name="Lan S."/>
            <person name="Zhang J.-S."/>
            <person name="Tsai W.-C."/>
            <person name="Van De Peer Y."/>
            <person name="Liu Z.-J."/>
        </authorList>
    </citation>
    <scope>NUCLEOTIDE SEQUENCE</scope>
    <source>
        <strain evidence="11">CP</strain>
        <tissue evidence="11">Leaves</tissue>
    </source>
</reference>
<proteinExistence type="inferred from homology"/>
<dbReference type="EMBL" id="JAUJYO010000006">
    <property type="protein sequence ID" value="KAK1313875.1"/>
    <property type="molecule type" value="Genomic_DNA"/>
</dbReference>
<gene>
    <name evidence="11" type="primary">CYP72C1</name>
    <name evidence="11" type="ORF">QJS10_CPA06g01001</name>
</gene>
<dbReference type="AlphaFoldDB" id="A0AAV9EM20"/>
<evidence type="ECO:0000256" key="7">
    <source>
        <dbReference type="ARBA" id="ARBA00023002"/>
    </source>
</evidence>
<evidence type="ECO:0000256" key="3">
    <source>
        <dbReference type="ARBA" id="ARBA00022617"/>
    </source>
</evidence>
<dbReference type="Pfam" id="PF00067">
    <property type="entry name" value="p450"/>
    <property type="match status" value="1"/>
</dbReference>
<keyword evidence="7" id="KW-0560">Oxidoreductase</keyword>
<dbReference type="GO" id="GO:0020037">
    <property type="term" value="F:heme binding"/>
    <property type="evidence" value="ECO:0007669"/>
    <property type="project" value="InterPro"/>
</dbReference>
<dbReference type="PANTHER" id="PTHR24282">
    <property type="entry name" value="CYTOCHROME P450 FAMILY MEMBER"/>
    <property type="match status" value="1"/>
</dbReference>
<dbReference type="GO" id="GO:0004497">
    <property type="term" value="F:monooxygenase activity"/>
    <property type="evidence" value="ECO:0007669"/>
    <property type="project" value="UniProtKB-KW"/>
</dbReference>
<comment type="caution">
    <text evidence="11">The sequence shown here is derived from an EMBL/GenBank/DDBJ whole genome shotgun (WGS) entry which is preliminary data.</text>
</comment>
<keyword evidence="9" id="KW-0503">Monooxygenase</keyword>